<dbReference type="InterPro" id="IPR036513">
    <property type="entry name" value="STAS_dom_sf"/>
</dbReference>
<dbReference type="Gene3D" id="3.30.750.24">
    <property type="entry name" value="STAS domain"/>
    <property type="match status" value="1"/>
</dbReference>
<feature type="domain" description="STAS" evidence="1">
    <location>
        <begin position="15"/>
        <end position="91"/>
    </location>
</feature>
<proteinExistence type="predicted"/>
<name>A0A1U7IKD1_9CYAN</name>
<dbReference type="Pfam" id="PF01740">
    <property type="entry name" value="STAS"/>
    <property type="match status" value="1"/>
</dbReference>
<reference evidence="2 3" key="1">
    <citation type="submission" date="2016-11" db="EMBL/GenBank/DDBJ databases">
        <title>Draft Genome Sequences of Nine Cyanobacterial Strains from Diverse Habitats.</title>
        <authorList>
            <person name="Zhu T."/>
            <person name="Hou S."/>
            <person name="Lu X."/>
            <person name="Hess W.R."/>
        </authorList>
    </citation>
    <scope>NUCLEOTIDE SEQUENCE [LARGE SCALE GENOMIC DNA]</scope>
    <source>
        <strain evidence="2 3">IAM M-71</strain>
    </source>
</reference>
<dbReference type="AlphaFoldDB" id="A0A1U7IKD1"/>
<accession>A0A1U7IKD1</accession>
<gene>
    <name evidence="2" type="ORF">NIES2119_13045</name>
</gene>
<dbReference type="PROSITE" id="PS50801">
    <property type="entry name" value="STAS"/>
    <property type="match status" value="1"/>
</dbReference>
<dbReference type="EMBL" id="MRCE01000011">
    <property type="protein sequence ID" value="OKH37625.1"/>
    <property type="molecule type" value="Genomic_DNA"/>
</dbReference>
<dbReference type="OrthoDB" id="9912301at2"/>
<evidence type="ECO:0000259" key="1">
    <source>
        <dbReference type="PROSITE" id="PS50801"/>
    </source>
</evidence>
<protein>
    <recommendedName>
        <fullName evidence="1">STAS domain-containing protein</fullName>
    </recommendedName>
</protein>
<organism evidence="2 3">
    <name type="scientific">[Phormidium ambiguum] IAM M-71</name>
    <dbReference type="NCBI Taxonomy" id="454136"/>
    <lineage>
        <taxon>Bacteria</taxon>
        <taxon>Bacillati</taxon>
        <taxon>Cyanobacteriota</taxon>
        <taxon>Cyanophyceae</taxon>
        <taxon>Oscillatoriophycideae</taxon>
        <taxon>Aerosakkonematales</taxon>
        <taxon>Aerosakkonemataceae</taxon>
        <taxon>Floridanema</taxon>
    </lineage>
</organism>
<dbReference type="STRING" id="454136.NIES2119_13045"/>
<dbReference type="InterPro" id="IPR002645">
    <property type="entry name" value="STAS_dom"/>
</dbReference>
<evidence type="ECO:0000313" key="2">
    <source>
        <dbReference type="EMBL" id="OKH37625.1"/>
    </source>
</evidence>
<dbReference type="CDD" id="cd07043">
    <property type="entry name" value="STAS_anti-anti-sigma_factors"/>
    <property type="match status" value="1"/>
</dbReference>
<dbReference type="RefSeq" id="WP_073593912.1">
    <property type="nucleotide sequence ID" value="NZ_MRCE01000011.1"/>
</dbReference>
<evidence type="ECO:0000313" key="3">
    <source>
        <dbReference type="Proteomes" id="UP000185860"/>
    </source>
</evidence>
<comment type="caution">
    <text evidence="2">The sequence shown here is derived from an EMBL/GenBank/DDBJ whole genome shotgun (WGS) entry which is preliminary data.</text>
</comment>
<dbReference type="SUPFAM" id="SSF52091">
    <property type="entry name" value="SpoIIaa-like"/>
    <property type="match status" value="1"/>
</dbReference>
<sequence length="111" mass="12023">MPPLMDLIPHFSHLDTSVEEKRPRTVVLRPNGCLDGVSSPTFTKALEQALELTTDTVVVDLLWVDFVEAEGINCLIAGLKQASVLGKNLSLRFMDVATQAAVEAAYNGHCA</sequence>
<dbReference type="Proteomes" id="UP000185860">
    <property type="component" value="Unassembled WGS sequence"/>
</dbReference>